<dbReference type="AlphaFoldDB" id="A0A7K1Y9T2"/>
<keyword evidence="1" id="KW-0732">Signal</keyword>
<dbReference type="InterPro" id="IPR028994">
    <property type="entry name" value="Integrin_alpha_N"/>
</dbReference>
<dbReference type="Pfam" id="PF13517">
    <property type="entry name" value="FG-GAP_3"/>
    <property type="match status" value="1"/>
</dbReference>
<evidence type="ECO:0000256" key="1">
    <source>
        <dbReference type="ARBA" id="ARBA00022729"/>
    </source>
</evidence>
<protein>
    <submittedName>
        <fullName evidence="2">VCBS repeat-containing protein</fullName>
    </submittedName>
</protein>
<sequence length="507" mass="56995">MFNNLPKLLSGGFIASVFLSVYIINGCTSSQFSQAVSDSIATGRTLAEKHCSSCHRFPEAGLLDKVTWQKNILPLMAPKLGVQSWTGQYFTRDPKNPVSIADWQYILSYYKYSAPETLPQPTVPEKPKDDWAIFQMEKPFRYDTIQPASTTLVSYNQFDKKIYTGDVITNSLCSWDQSLHQTSVVKLNSPAVNSIFEDNGECVVTSIGSLQPSDAFNAEVNRIDLNNKNKKPETLVNQLPRSVQTVKGDFNKDGLKDYVVCGFGNNSGSLIWLEQTRDNKFIKHTIRGVPGAIQAIADDFNGDGWEDIMCLFAQADEGIWLFTNDHHGNFNSKNILRFPPVYGSVSIQLTDFDGDGKQDILYACGDNGDFSRILKPYHGIYIFRNQGNDVYQKAYYYPLYGSTKAVAEDFDKDGDMDIACIAFYADYKSKNSESFLYFEQDRKMHFAPHRLPVNNCGRWLCMDINDLNGDSYPDIILGNFALLSPDGEKTGADQHTPFIILKNTKGK</sequence>
<evidence type="ECO:0000313" key="3">
    <source>
        <dbReference type="Proteomes" id="UP000466586"/>
    </source>
</evidence>
<dbReference type="Gene3D" id="2.130.10.130">
    <property type="entry name" value="Integrin alpha, N-terminal"/>
    <property type="match status" value="1"/>
</dbReference>
<dbReference type="PANTHER" id="PTHR44103">
    <property type="entry name" value="PROPROTEIN CONVERTASE P"/>
    <property type="match status" value="1"/>
</dbReference>
<dbReference type="RefSeq" id="WP_160844065.1">
    <property type="nucleotide sequence ID" value="NZ_WVHT01000003.1"/>
</dbReference>
<dbReference type="InterPro" id="IPR013517">
    <property type="entry name" value="FG-GAP"/>
</dbReference>
<organism evidence="2 3">
    <name type="scientific">Hufsiella arboris</name>
    <dbReference type="NCBI Taxonomy" id="2695275"/>
    <lineage>
        <taxon>Bacteria</taxon>
        <taxon>Pseudomonadati</taxon>
        <taxon>Bacteroidota</taxon>
        <taxon>Sphingobacteriia</taxon>
        <taxon>Sphingobacteriales</taxon>
        <taxon>Sphingobacteriaceae</taxon>
        <taxon>Hufsiella</taxon>
    </lineage>
</organism>
<keyword evidence="3" id="KW-1185">Reference proteome</keyword>
<accession>A0A7K1Y9T2</accession>
<proteinExistence type="predicted"/>
<dbReference type="Proteomes" id="UP000466586">
    <property type="component" value="Unassembled WGS sequence"/>
</dbReference>
<comment type="caution">
    <text evidence="2">The sequence shown here is derived from an EMBL/GenBank/DDBJ whole genome shotgun (WGS) entry which is preliminary data.</text>
</comment>
<evidence type="ECO:0000313" key="2">
    <source>
        <dbReference type="EMBL" id="MXV50879.1"/>
    </source>
</evidence>
<dbReference type="PANTHER" id="PTHR44103:SF1">
    <property type="entry name" value="PROPROTEIN CONVERTASE P"/>
    <property type="match status" value="1"/>
</dbReference>
<gene>
    <name evidence="2" type="ORF">GS399_07820</name>
</gene>
<dbReference type="SUPFAM" id="SSF69318">
    <property type="entry name" value="Integrin alpha N-terminal domain"/>
    <property type="match status" value="1"/>
</dbReference>
<name>A0A7K1Y9T2_9SPHI</name>
<dbReference type="EMBL" id="WVHT01000003">
    <property type="protein sequence ID" value="MXV50879.1"/>
    <property type="molecule type" value="Genomic_DNA"/>
</dbReference>
<reference evidence="2 3" key="1">
    <citation type="submission" date="2019-11" db="EMBL/GenBank/DDBJ databases">
        <title>Pedobacter sp. HMF7647 Genome sequencing and assembly.</title>
        <authorList>
            <person name="Kang H."/>
            <person name="Kim H."/>
            <person name="Joh K."/>
        </authorList>
    </citation>
    <scope>NUCLEOTIDE SEQUENCE [LARGE SCALE GENOMIC DNA]</scope>
    <source>
        <strain evidence="2 3">HMF7647</strain>
    </source>
</reference>